<gene>
    <name evidence="2" type="ORF">BC008_19830</name>
</gene>
<comment type="caution">
    <text evidence="2">The sequence shown here is derived from an EMBL/GenBank/DDBJ whole genome shotgun (WGS) entry which is preliminary data.</text>
</comment>
<dbReference type="Proteomes" id="UP000053372">
    <property type="component" value="Unassembled WGS sequence"/>
</dbReference>
<evidence type="ECO:0000313" key="2">
    <source>
        <dbReference type="EMBL" id="KST65056.1"/>
    </source>
</evidence>
<organism evidence="2 3">
    <name type="scientific">Mastigocoleus testarum BC008</name>
    <dbReference type="NCBI Taxonomy" id="371196"/>
    <lineage>
        <taxon>Bacteria</taxon>
        <taxon>Bacillati</taxon>
        <taxon>Cyanobacteriota</taxon>
        <taxon>Cyanophyceae</taxon>
        <taxon>Nostocales</taxon>
        <taxon>Hapalosiphonaceae</taxon>
        <taxon>Mastigocoleus</taxon>
    </lineage>
</organism>
<reference evidence="2 3" key="1">
    <citation type="journal article" date="2015" name="Genome Announc.">
        <title>Draft Genome of the Euendolithic (true boring) Cyanobacterium Mastigocoleus testarum strain BC008.</title>
        <authorList>
            <person name="Guida B.S."/>
            <person name="Garcia-Pichel F."/>
        </authorList>
    </citation>
    <scope>NUCLEOTIDE SEQUENCE [LARGE SCALE GENOMIC DNA]</scope>
    <source>
        <strain evidence="2 3">BC008</strain>
    </source>
</reference>
<dbReference type="EMBL" id="LMTZ01000113">
    <property type="protein sequence ID" value="KST65056.1"/>
    <property type="molecule type" value="Genomic_DNA"/>
</dbReference>
<accession>A0A0V7ZKD0</accession>
<feature type="transmembrane region" description="Helical" evidence="1">
    <location>
        <begin position="28"/>
        <end position="61"/>
    </location>
</feature>
<dbReference type="AlphaFoldDB" id="A0A0V7ZKD0"/>
<protein>
    <submittedName>
        <fullName evidence="2">Uncharacterized protein</fullName>
    </submittedName>
</protein>
<keyword evidence="1" id="KW-1133">Transmembrane helix</keyword>
<evidence type="ECO:0000256" key="1">
    <source>
        <dbReference type="SAM" id="Phobius"/>
    </source>
</evidence>
<proteinExistence type="predicted"/>
<keyword evidence="3" id="KW-1185">Reference proteome</keyword>
<sequence>MLATCLVLLVIGIGSIWGGLKLQDEILRIAAIVSGSILSILGFILAPSLLKFFLIFPLIVLVMKMDKFDAAQQKF</sequence>
<name>A0A0V7ZKD0_9CYAN</name>
<evidence type="ECO:0000313" key="3">
    <source>
        <dbReference type="Proteomes" id="UP000053372"/>
    </source>
</evidence>
<keyword evidence="1" id="KW-0812">Transmembrane</keyword>
<keyword evidence="1" id="KW-0472">Membrane</keyword>